<dbReference type="EMBL" id="BKCJ011185540">
    <property type="protein sequence ID" value="GFD00551.1"/>
    <property type="molecule type" value="Genomic_DNA"/>
</dbReference>
<feature type="non-terminal residue" evidence="1">
    <location>
        <position position="62"/>
    </location>
</feature>
<gene>
    <name evidence="1" type="ORF">Tci_872520</name>
</gene>
<sequence>MKMKLMKWSRPLVHSLLVPLQPDHSSHGFLVTPPDGACTESVSGGVTLLRISSTKHKERPLR</sequence>
<dbReference type="AlphaFoldDB" id="A0A699STC7"/>
<accession>A0A699STC7</accession>
<organism evidence="1">
    <name type="scientific">Tanacetum cinerariifolium</name>
    <name type="common">Dalmatian daisy</name>
    <name type="synonym">Chrysanthemum cinerariifolium</name>
    <dbReference type="NCBI Taxonomy" id="118510"/>
    <lineage>
        <taxon>Eukaryota</taxon>
        <taxon>Viridiplantae</taxon>
        <taxon>Streptophyta</taxon>
        <taxon>Embryophyta</taxon>
        <taxon>Tracheophyta</taxon>
        <taxon>Spermatophyta</taxon>
        <taxon>Magnoliopsida</taxon>
        <taxon>eudicotyledons</taxon>
        <taxon>Gunneridae</taxon>
        <taxon>Pentapetalae</taxon>
        <taxon>asterids</taxon>
        <taxon>campanulids</taxon>
        <taxon>Asterales</taxon>
        <taxon>Asteraceae</taxon>
        <taxon>Asteroideae</taxon>
        <taxon>Anthemideae</taxon>
        <taxon>Anthemidinae</taxon>
        <taxon>Tanacetum</taxon>
    </lineage>
</organism>
<name>A0A699STC7_TANCI</name>
<protein>
    <submittedName>
        <fullName evidence="1">Uncharacterized protein</fullName>
    </submittedName>
</protein>
<evidence type="ECO:0000313" key="1">
    <source>
        <dbReference type="EMBL" id="GFD00551.1"/>
    </source>
</evidence>
<reference evidence="1" key="1">
    <citation type="journal article" date="2019" name="Sci. Rep.">
        <title>Draft genome of Tanacetum cinerariifolium, the natural source of mosquito coil.</title>
        <authorList>
            <person name="Yamashiro T."/>
            <person name="Shiraishi A."/>
            <person name="Satake H."/>
            <person name="Nakayama K."/>
        </authorList>
    </citation>
    <scope>NUCLEOTIDE SEQUENCE</scope>
</reference>
<proteinExistence type="predicted"/>
<comment type="caution">
    <text evidence="1">The sequence shown here is derived from an EMBL/GenBank/DDBJ whole genome shotgun (WGS) entry which is preliminary data.</text>
</comment>